<protein>
    <submittedName>
        <fullName evidence="2">Uncharacterized protein</fullName>
    </submittedName>
</protein>
<evidence type="ECO:0000313" key="3">
    <source>
        <dbReference type="Proteomes" id="UP000298097"/>
    </source>
</evidence>
<organism evidence="2 3">
    <name type="scientific">Leptospira andrefontaineae</name>
    <dbReference type="NCBI Taxonomy" id="2484976"/>
    <lineage>
        <taxon>Bacteria</taxon>
        <taxon>Pseudomonadati</taxon>
        <taxon>Spirochaetota</taxon>
        <taxon>Spirochaetia</taxon>
        <taxon>Leptospirales</taxon>
        <taxon>Leptospiraceae</taxon>
        <taxon>Leptospira</taxon>
    </lineage>
</organism>
<dbReference type="EMBL" id="RQEY01000015">
    <property type="protein sequence ID" value="TGK40259.1"/>
    <property type="molecule type" value="Genomic_DNA"/>
</dbReference>
<dbReference type="RefSeq" id="WP_135773798.1">
    <property type="nucleotide sequence ID" value="NZ_RQEY01000015.1"/>
</dbReference>
<name>A0A4R9H599_9LEPT</name>
<dbReference type="OrthoDB" id="343721at2"/>
<sequence>MNRKMIFIAALVFLFDLPILSHGENKPGPHGGLIRMPGDFHVEILDLGNSKFRIYLLDINFANPSLKSSSVVAKLRTSEGYKNLSCETGKNSFICTGDPTLEKAKQELILSPIRENSKGSEIKLELPLKKDNGDNHEHKH</sequence>
<reference evidence="2" key="1">
    <citation type="journal article" date="2019" name="PLoS Negl. Trop. Dis.">
        <title>Revisiting the worldwide diversity of Leptospira species in the environment.</title>
        <authorList>
            <person name="Vincent A.T."/>
            <person name="Schiettekatte O."/>
            <person name="Bourhy P."/>
            <person name="Veyrier F.J."/>
            <person name="Picardeau M."/>
        </authorList>
    </citation>
    <scope>NUCLEOTIDE SEQUENCE [LARGE SCALE GENOMIC DNA]</scope>
    <source>
        <strain evidence="2">201800301</strain>
    </source>
</reference>
<feature type="region of interest" description="Disordered" evidence="1">
    <location>
        <begin position="121"/>
        <end position="140"/>
    </location>
</feature>
<evidence type="ECO:0000313" key="2">
    <source>
        <dbReference type="EMBL" id="TGK40259.1"/>
    </source>
</evidence>
<dbReference type="Proteomes" id="UP000298097">
    <property type="component" value="Unassembled WGS sequence"/>
</dbReference>
<accession>A0A4R9H599</accession>
<comment type="caution">
    <text evidence="2">The sequence shown here is derived from an EMBL/GenBank/DDBJ whole genome shotgun (WGS) entry which is preliminary data.</text>
</comment>
<gene>
    <name evidence="2" type="ORF">EHO65_09080</name>
</gene>
<keyword evidence="3" id="KW-1185">Reference proteome</keyword>
<dbReference type="AlphaFoldDB" id="A0A4R9H599"/>
<proteinExistence type="predicted"/>
<evidence type="ECO:0000256" key="1">
    <source>
        <dbReference type="SAM" id="MobiDB-lite"/>
    </source>
</evidence>